<proteinExistence type="inferred from homology"/>
<evidence type="ECO:0000313" key="9">
    <source>
        <dbReference type="EMBL" id="MDA0180927.1"/>
    </source>
</evidence>
<evidence type="ECO:0000256" key="6">
    <source>
        <dbReference type="ARBA" id="ARBA00022989"/>
    </source>
</evidence>
<dbReference type="PANTHER" id="PTHR30003">
    <property type="entry name" value="L-LACTATE PERMEASE"/>
    <property type="match status" value="1"/>
</dbReference>
<evidence type="ECO:0000256" key="8">
    <source>
        <dbReference type="RuleBase" id="RU365092"/>
    </source>
</evidence>
<dbReference type="RefSeq" id="WP_270025239.1">
    <property type="nucleotide sequence ID" value="NZ_JAPDDP010000017.1"/>
</dbReference>
<feature type="transmembrane region" description="Helical" evidence="8">
    <location>
        <begin position="115"/>
        <end position="148"/>
    </location>
</feature>
<evidence type="ECO:0000256" key="1">
    <source>
        <dbReference type="ARBA" id="ARBA00004651"/>
    </source>
</evidence>
<feature type="transmembrane region" description="Helical" evidence="8">
    <location>
        <begin position="425"/>
        <end position="450"/>
    </location>
</feature>
<dbReference type="NCBIfam" id="TIGR00795">
    <property type="entry name" value="lctP"/>
    <property type="match status" value="1"/>
</dbReference>
<keyword evidence="3 8" id="KW-0813">Transport</keyword>
<dbReference type="AlphaFoldDB" id="A0A9X3NGU0"/>
<comment type="caution">
    <text evidence="9">The sequence shown here is derived from an EMBL/GenBank/DDBJ whole genome shotgun (WGS) entry which is preliminary data.</text>
</comment>
<organism evidence="9 10">
    <name type="scientific">Solirubrobacter phytolaccae</name>
    <dbReference type="NCBI Taxonomy" id="1404360"/>
    <lineage>
        <taxon>Bacteria</taxon>
        <taxon>Bacillati</taxon>
        <taxon>Actinomycetota</taxon>
        <taxon>Thermoleophilia</taxon>
        <taxon>Solirubrobacterales</taxon>
        <taxon>Solirubrobacteraceae</taxon>
        <taxon>Solirubrobacter</taxon>
    </lineage>
</organism>
<dbReference type="GO" id="GO:0005886">
    <property type="term" value="C:plasma membrane"/>
    <property type="evidence" value="ECO:0007669"/>
    <property type="project" value="UniProtKB-SubCell"/>
</dbReference>
<accession>A0A9X3NGU0</accession>
<feature type="transmembrane region" description="Helical" evidence="8">
    <location>
        <begin position="251"/>
        <end position="268"/>
    </location>
</feature>
<dbReference type="Proteomes" id="UP001147653">
    <property type="component" value="Unassembled WGS sequence"/>
</dbReference>
<feature type="transmembrane region" description="Helical" evidence="8">
    <location>
        <begin position="12"/>
        <end position="34"/>
    </location>
</feature>
<dbReference type="GO" id="GO:0015295">
    <property type="term" value="F:solute:proton symporter activity"/>
    <property type="evidence" value="ECO:0007669"/>
    <property type="project" value="TreeGrafter"/>
</dbReference>
<feature type="transmembrane region" description="Helical" evidence="8">
    <location>
        <begin position="360"/>
        <end position="381"/>
    </location>
</feature>
<evidence type="ECO:0000256" key="5">
    <source>
        <dbReference type="ARBA" id="ARBA00022692"/>
    </source>
</evidence>
<feature type="transmembrane region" description="Helical" evidence="8">
    <location>
        <begin position="305"/>
        <end position="323"/>
    </location>
</feature>
<comment type="function">
    <text evidence="8">Uptake of L-lactate across the membrane. Can also transport D-lactate and glycolate.</text>
</comment>
<feature type="transmembrane region" description="Helical" evidence="8">
    <location>
        <begin position="401"/>
        <end position="419"/>
    </location>
</feature>
<evidence type="ECO:0000256" key="7">
    <source>
        <dbReference type="ARBA" id="ARBA00023136"/>
    </source>
</evidence>
<feature type="transmembrane region" description="Helical" evidence="8">
    <location>
        <begin position="221"/>
        <end position="239"/>
    </location>
</feature>
<evidence type="ECO:0000256" key="2">
    <source>
        <dbReference type="ARBA" id="ARBA00010100"/>
    </source>
</evidence>
<reference evidence="9" key="1">
    <citation type="submission" date="2022-10" db="EMBL/GenBank/DDBJ databases">
        <title>The WGS of Solirubrobacter phytolaccae KCTC 29190.</title>
        <authorList>
            <person name="Jiang Z."/>
        </authorList>
    </citation>
    <scope>NUCLEOTIDE SEQUENCE</scope>
    <source>
        <strain evidence="9">KCTC 29190</strain>
    </source>
</reference>
<keyword evidence="7 8" id="KW-0472">Membrane</keyword>
<dbReference type="EMBL" id="JAPDDP010000017">
    <property type="protein sequence ID" value="MDA0180927.1"/>
    <property type="molecule type" value="Genomic_DNA"/>
</dbReference>
<feature type="transmembrane region" description="Helical" evidence="8">
    <location>
        <begin position="197"/>
        <end position="214"/>
    </location>
</feature>
<comment type="subcellular location">
    <subcellularLocation>
        <location evidence="1 8">Cell membrane</location>
        <topology evidence="1 8">Multi-pass membrane protein</topology>
    </subcellularLocation>
</comment>
<dbReference type="InterPro" id="IPR003804">
    <property type="entry name" value="Lactate_perm"/>
</dbReference>
<dbReference type="Pfam" id="PF02652">
    <property type="entry name" value="Lactate_perm"/>
    <property type="match status" value="1"/>
</dbReference>
<keyword evidence="5 8" id="KW-0812">Transmembrane</keyword>
<evidence type="ECO:0000313" key="10">
    <source>
        <dbReference type="Proteomes" id="UP001147653"/>
    </source>
</evidence>
<feature type="transmembrane region" description="Helical" evidence="8">
    <location>
        <begin position="523"/>
        <end position="545"/>
    </location>
</feature>
<gene>
    <name evidence="9" type="ORF">OJ997_11530</name>
</gene>
<evidence type="ECO:0000256" key="4">
    <source>
        <dbReference type="ARBA" id="ARBA00022475"/>
    </source>
</evidence>
<feature type="transmembrane region" description="Helical" evidence="8">
    <location>
        <begin position="71"/>
        <end position="90"/>
    </location>
</feature>
<feature type="transmembrane region" description="Helical" evidence="8">
    <location>
        <begin position="155"/>
        <end position="177"/>
    </location>
</feature>
<keyword evidence="4 8" id="KW-1003">Cell membrane</keyword>
<comment type="similarity">
    <text evidence="2 8">Belongs to the lactate permease family.</text>
</comment>
<feature type="transmembrane region" description="Helical" evidence="8">
    <location>
        <begin position="40"/>
        <end position="59"/>
    </location>
</feature>
<keyword evidence="6 8" id="KW-1133">Transmembrane helix</keyword>
<keyword evidence="10" id="KW-1185">Reference proteome</keyword>
<evidence type="ECO:0000256" key="3">
    <source>
        <dbReference type="ARBA" id="ARBA00022448"/>
    </source>
</evidence>
<name>A0A9X3NGU0_9ACTN</name>
<protein>
    <recommendedName>
        <fullName evidence="8">L-lactate permease</fullName>
    </recommendedName>
</protein>
<dbReference type="PANTHER" id="PTHR30003:SF0">
    <property type="entry name" value="GLYCOLATE PERMEASE GLCA-RELATED"/>
    <property type="match status" value="1"/>
</dbReference>
<dbReference type="GO" id="GO:0015129">
    <property type="term" value="F:lactate transmembrane transporter activity"/>
    <property type="evidence" value="ECO:0007669"/>
    <property type="project" value="UniProtKB-UniRule"/>
</dbReference>
<sequence length="546" mass="57008">MYKQVLDPVGDSLFLSALVAMLPLLTLFVLLGGLKLKAHVAGLASLAVAMVIAIAVWGMPVDTTFAVATEGAAFGLFPIIWIIWNAIWIYNMTVETGHFAVLRRSFATISDDQRIQAIIVAFCFGALLEALAGFGTPVAITAVMLIAIGFKPMKAAAIALVANTAPVAFGAIATPIVTLAELTDLPQADLGAMVGRQTPLLALFVPLILVGMVDGWRGVRAVWPAALVGGFTFAVGQFVSSNYISVELTDIIGALASVAAMVLFLRVWKPGEPLLVKGQGPAIAGAATHDAEFERDVRDSRADIFKAYAPYLIIIVVFALAQWGPLKDFLAKGAAEFTWPGTGDIQNADGEAPSATTFKFGWLAAAGTLLLLSGLITMAVLKVSPAKALKAYGAMLDQLKWATLTVMAVLALAYVMNLSAQTLSIGNWLAGAGGILAFLSPIIGWLGVAVTGSDTSSNSLFGVLQVTAAKEAGLDPTLLASANSSGGVLGKMISPQNLAIGCAAVGLDGEEGELFRRVVGWSLALLLIMCVLVYLQSTAVLSWMVV</sequence>